<reference evidence="7" key="1">
    <citation type="submission" date="2017-10" db="EMBL/GenBank/DDBJ databases">
        <authorList>
            <person name="Regsiter A."/>
            <person name="William W."/>
        </authorList>
    </citation>
    <scope>NUCLEOTIDE SEQUENCE [LARGE SCALE GENOMIC DNA]</scope>
</reference>
<dbReference type="PRINTS" id="PR00080">
    <property type="entry name" value="SDRFAMILY"/>
</dbReference>
<evidence type="ECO:0000313" key="7">
    <source>
        <dbReference type="Proteomes" id="UP000233769"/>
    </source>
</evidence>
<evidence type="ECO:0000256" key="3">
    <source>
        <dbReference type="RuleBase" id="RU000363"/>
    </source>
</evidence>
<dbReference type="PROSITE" id="PS00061">
    <property type="entry name" value="ADH_SHORT"/>
    <property type="match status" value="1"/>
</dbReference>
<dbReference type="InterPro" id="IPR020904">
    <property type="entry name" value="Sc_DH/Rdtase_CS"/>
</dbReference>
<dbReference type="PANTHER" id="PTHR44196:SF1">
    <property type="entry name" value="DEHYDROGENASE_REDUCTASE SDR FAMILY MEMBER 7B"/>
    <property type="match status" value="1"/>
</dbReference>
<proteinExistence type="inferred from homology"/>
<sequence>MAGQGRRGAARVAVVTGGSAGIGLATAQLFAQRGWSVAILARGAERLAEAEALLAREGGRVLAIPADVADAAAVEAAADRIERELGPIRAWINNAMTTIVSPADQVTPEEYRTVTGATYLGTVHGTLAALRRMKPRDRGVIVQVSSGLAIRAAPLQAPYCAAKFAISGFTDSLRAELIHENSKIALSVVYLPAVNTPQFGWTRTRTGHGQRAPDPVFDPRLCAEAIHHAAERPTREVWVGRTSVLMAAAQALLPSYADRKAAQSWDDMVEDEAVPDRRGNLDAPAPGAARIDGAMSKRAKTTRSEFWTSRERDALVLGAVGAALLGTALAARALRRPLRLLGRL</sequence>
<keyword evidence="2" id="KW-0560">Oxidoreductase</keyword>
<gene>
    <name evidence="6" type="ORF">TK0001_0804</name>
</gene>
<protein>
    <submittedName>
        <fullName evidence="6">Short-chain dehydrogenase/reductase SDR</fullName>
    </submittedName>
</protein>
<dbReference type="NCBIfam" id="NF005495">
    <property type="entry name" value="PRK07109.1"/>
    <property type="match status" value="1"/>
</dbReference>
<evidence type="ECO:0000256" key="4">
    <source>
        <dbReference type="SAM" id="MobiDB-lite"/>
    </source>
</evidence>
<dbReference type="AlphaFoldDB" id="A0A2N9AJ72"/>
<dbReference type="InterPro" id="IPR036291">
    <property type="entry name" value="NAD(P)-bd_dom_sf"/>
</dbReference>
<dbReference type="PANTHER" id="PTHR44196">
    <property type="entry name" value="DEHYDROGENASE/REDUCTASE SDR FAMILY MEMBER 7B"/>
    <property type="match status" value="1"/>
</dbReference>
<evidence type="ECO:0000313" key="6">
    <source>
        <dbReference type="EMBL" id="SOR27406.1"/>
    </source>
</evidence>
<organism evidence="6 7">
    <name type="scientific">Methylorubrum extorquens</name>
    <name type="common">Methylobacterium dichloromethanicum</name>
    <name type="synonym">Methylobacterium extorquens</name>
    <dbReference type="NCBI Taxonomy" id="408"/>
    <lineage>
        <taxon>Bacteria</taxon>
        <taxon>Pseudomonadati</taxon>
        <taxon>Pseudomonadota</taxon>
        <taxon>Alphaproteobacteria</taxon>
        <taxon>Hyphomicrobiales</taxon>
        <taxon>Methylobacteriaceae</taxon>
        <taxon>Methylorubrum</taxon>
    </lineage>
</organism>
<dbReference type="InterPro" id="IPR002347">
    <property type="entry name" value="SDR_fam"/>
</dbReference>
<dbReference type="GO" id="GO:0016020">
    <property type="term" value="C:membrane"/>
    <property type="evidence" value="ECO:0007669"/>
    <property type="project" value="TreeGrafter"/>
</dbReference>
<dbReference type="Proteomes" id="UP000233769">
    <property type="component" value="Chromosome tk0001"/>
</dbReference>
<accession>A0A2N9AJ72</accession>
<feature type="region of interest" description="Disordered" evidence="4">
    <location>
        <begin position="276"/>
        <end position="304"/>
    </location>
</feature>
<dbReference type="EMBL" id="LT962688">
    <property type="protein sequence ID" value="SOR27406.1"/>
    <property type="molecule type" value="Genomic_DNA"/>
</dbReference>
<dbReference type="InterPro" id="IPR057326">
    <property type="entry name" value="KR_dom"/>
</dbReference>
<dbReference type="SUPFAM" id="SSF51735">
    <property type="entry name" value="NAD(P)-binding Rossmann-fold domains"/>
    <property type="match status" value="1"/>
</dbReference>
<feature type="domain" description="Ketoreductase" evidence="5">
    <location>
        <begin position="11"/>
        <end position="197"/>
    </location>
</feature>
<dbReference type="PRINTS" id="PR00081">
    <property type="entry name" value="GDHRDH"/>
</dbReference>
<evidence type="ECO:0000256" key="1">
    <source>
        <dbReference type="ARBA" id="ARBA00006484"/>
    </source>
</evidence>
<name>A0A2N9AJ72_METEX</name>
<dbReference type="SMART" id="SM00822">
    <property type="entry name" value="PKS_KR"/>
    <property type="match status" value="1"/>
</dbReference>
<evidence type="ECO:0000256" key="2">
    <source>
        <dbReference type="ARBA" id="ARBA00023002"/>
    </source>
</evidence>
<dbReference type="Pfam" id="PF00106">
    <property type="entry name" value="adh_short"/>
    <property type="match status" value="1"/>
</dbReference>
<dbReference type="Gene3D" id="3.40.50.720">
    <property type="entry name" value="NAD(P)-binding Rossmann-like Domain"/>
    <property type="match status" value="1"/>
</dbReference>
<dbReference type="GO" id="GO:0016491">
    <property type="term" value="F:oxidoreductase activity"/>
    <property type="evidence" value="ECO:0007669"/>
    <property type="project" value="UniProtKB-KW"/>
</dbReference>
<comment type="similarity">
    <text evidence="1 3">Belongs to the short-chain dehydrogenases/reductases (SDR) family.</text>
</comment>
<evidence type="ECO:0000259" key="5">
    <source>
        <dbReference type="SMART" id="SM00822"/>
    </source>
</evidence>